<dbReference type="STRING" id="679936.Sulac_0308"/>
<keyword evidence="7 8" id="KW-0067">ATP-binding</keyword>
<dbReference type="PANTHER" id="PTHR23359">
    <property type="entry name" value="NUCLEOTIDE KINASE"/>
    <property type="match status" value="1"/>
</dbReference>
<comment type="similarity">
    <text evidence="8 9">Belongs to the adenylate kinase family.</text>
</comment>
<evidence type="ECO:0000256" key="8">
    <source>
        <dbReference type="HAMAP-Rule" id="MF_00235"/>
    </source>
</evidence>
<evidence type="ECO:0000256" key="4">
    <source>
        <dbReference type="ARBA" id="ARBA00022741"/>
    </source>
</evidence>
<dbReference type="FunFam" id="3.40.50.300:FF:000106">
    <property type="entry name" value="Adenylate kinase mitochondrial"/>
    <property type="match status" value="1"/>
</dbReference>
<gene>
    <name evidence="8" type="primary">adk</name>
    <name evidence="12" type="ordered locus">Sulac_0308</name>
</gene>
<feature type="binding site" evidence="8">
    <location>
        <position position="150"/>
    </location>
    <ligand>
        <name>Zn(2+)</name>
        <dbReference type="ChEBI" id="CHEBI:29105"/>
        <note>structural</note>
    </ligand>
</feature>
<keyword evidence="1 8" id="KW-0808">Transferase</keyword>
<reference evidence="12 13" key="2">
    <citation type="journal article" date="2012" name="Stand. Genomic Sci.">
        <title>Complete genome sequence of the moderately thermophilic mineral-sulfide-oxidizing firmicute Sulfobacillus acidophilus type strain (NAL(T)).</title>
        <authorList>
            <person name="Anderson I."/>
            <person name="Chertkov O."/>
            <person name="Chen A."/>
            <person name="Saunders E."/>
            <person name="Lapidus A."/>
            <person name="Nolan M."/>
            <person name="Lucas S."/>
            <person name="Hammon N."/>
            <person name="Deshpande S."/>
            <person name="Cheng J.F."/>
            <person name="Han C."/>
            <person name="Tapia R."/>
            <person name="Goodwin L.A."/>
            <person name="Pitluck S."/>
            <person name="Liolios K."/>
            <person name="Pagani I."/>
            <person name="Ivanova N."/>
            <person name="Mikhailova N."/>
            <person name="Pati A."/>
            <person name="Palaniappan K."/>
            <person name="Land M."/>
            <person name="Pan C."/>
            <person name="Rohde M."/>
            <person name="Pukall R."/>
            <person name="Goker M."/>
            <person name="Detter J.C."/>
            <person name="Woyke T."/>
            <person name="Bristow J."/>
            <person name="Eisen J.A."/>
            <person name="Markowitz V."/>
            <person name="Hugenholtz P."/>
            <person name="Kyrpides N.C."/>
            <person name="Klenk H.P."/>
            <person name="Mavromatis K."/>
        </authorList>
    </citation>
    <scope>NUCLEOTIDE SEQUENCE [LARGE SCALE GENOMIC DNA]</scope>
    <source>
        <strain evidence="13">ATCC 700253 / DSM 10332 / NAL</strain>
    </source>
</reference>
<dbReference type="NCBIfam" id="TIGR01351">
    <property type="entry name" value="adk"/>
    <property type="match status" value="1"/>
</dbReference>
<keyword evidence="6 8" id="KW-0862">Zinc</keyword>
<dbReference type="Gene3D" id="3.40.50.300">
    <property type="entry name" value="P-loop containing nucleotide triphosphate hydrolases"/>
    <property type="match status" value="1"/>
</dbReference>
<evidence type="ECO:0000256" key="6">
    <source>
        <dbReference type="ARBA" id="ARBA00022833"/>
    </source>
</evidence>
<dbReference type="HOGENOM" id="CLU_032354_1_2_9"/>
<sequence length="218" mass="24213">MQLVFLGPPGSGKGTQAKFIAEHFQVPHISTGDIFRRHLSEGTPLGQLARQYMDQGALVPDDVTESMVADRIDQPDALDGFVLDGFPRNRAQAEDFDGMLRERHRRLTRVLYFQVPEPVLIQRLTGRRVCRQCGATYHVIFQPPRIPGVCDVCGGELIQRRDDQEDTVVKRLDVYRDETAPLVEYYEERGLLAPINADQSVEAVTGAILAAIGGQVGG</sequence>
<keyword evidence="4 8" id="KW-0547">Nucleotide-binding</keyword>
<keyword evidence="13" id="KW-1185">Reference proteome</keyword>
<dbReference type="AlphaFoldDB" id="G8TXH8"/>
<comment type="function">
    <text evidence="8">Catalyzes the reversible transfer of the terminal phosphate group between ATP and AMP. Plays an important role in cellular energy homeostasis and in adenine nucleotide metabolism.</text>
</comment>
<keyword evidence="2 8" id="KW-0479">Metal-binding</keyword>
<feature type="binding site" evidence="8">
    <location>
        <begin position="10"/>
        <end position="15"/>
    </location>
    <ligand>
        <name>ATP</name>
        <dbReference type="ChEBI" id="CHEBI:30616"/>
    </ligand>
</feature>
<dbReference type="UniPathway" id="UPA00588">
    <property type="reaction ID" value="UER00649"/>
</dbReference>
<dbReference type="NCBIfam" id="NF011100">
    <property type="entry name" value="PRK14527.1"/>
    <property type="match status" value="1"/>
</dbReference>
<evidence type="ECO:0000256" key="2">
    <source>
        <dbReference type="ARBA" id="ARBA00022723"/>
    </source>
</evidence>
<feature type="binding site" evidence="8">
    <location>
        <position position="92"/>
    </location>
    <ligand>
        <name>AMP</name>
        <dbReference type="ChEBI" id="CHEBI:456215"/>
    </ligand>
</feature>
<dbReference type="PRINTS" id="PR00094">
    <property type="entry name" value="ADENYLTKNASE"/>
</dbReference>
<feature type="binding site" evidence="8">
    <location>
        <position position="153"/>
    </location>
    <ligand>
        <name>Zn(2+)</name>
        <dbReference type="ChEBI" id="CHEBI:29105"/>
        <note>structural</note>
    </ligand>
</feature>
<dbReference type="NCBIfam" id="NF001381">
    <property type="entry name" value="PRK00279.1-3"/>
    <property type="match status" value="1"/>
</dbReference>
<dbReference type="InterPro" id="IPR027417">
    <property type="entry name" value="P-loop_NTPase"/>
</dbReference>
<evidence type="ECO:0000256" key="9">
    <source>
        <dbReference type="RuleBase" id="RU003330"/>
    </source>
</evidence>
<evidence type="ECO:0000256" key="7">
    <source>
        <dbReference type="ARBA" id="ARBA00022840"/>
    </source>
</evidence>
<keyword evidence="5 8" id="KW-0418">Kinase</keyword>
<feature type="binding site" evidence="8">
    <location>
        <position position="127"/>
    </location>
    <ligand>
        <name>ATP</name>
        <dbReference type="ChEBI" id="CHEBI:30616"/>
    </ligand>
</feature>
<comment type="subcellular location">
    <subcellularLocation>
        <location evidence="8 10">Cytoplasm</location>
    </subcellularLocation>
</comment>
<organism evidence="12 13">
    <name type="scientific">Sulfobacillus acidophilus (strain ATCC 700253 / DSM 10332 / NAL)</name>
    <dbReference type="NCBI Taxonomy" id="679936"/>
    <lineage>
        <taxon>Bacteria</taxon>
        <taxon>Bacillati</taxon>
        <taxon>Bacillota</taxon>
        <taxon>Clostridia</taxon>
        <taxon>Eubacteriales</taxon>
        <taxon>Clostridiales Family XVII. Incertae Sedis</taxon>
        <taxon>Sulfobacillus</taxon>
    </lineage>
</organism>
<dbReference type="NCBIfam" id="NF001380">
    <property type="entry name" value="PRK00279.1-2"/>
    <property type="match status" value="1"/>
</dbReference>
<comment type="subunit">
    <text evidence="8 10">Monomer.</text>
</comment>
<dbReference type="GO" id="GO:0044209">
    <property type="term" value="P:AMP salvage"/>
    <property type="evidence" value="ECO:0007669"/>
    <property type="project" value="UniProtKB-UniRule"/>
</dbReference>
<dbReference type="Pfam" id="PF00406">
    <property type="entry name" value="ADK"/>
    <property type="match status" value="1"/>
</dbReference>
<reference evidence="13" key="1">
    <citation type="submission" date="2011-12" db="EMBL/GenBank/DDBJ databases">
        <title>The complete genome of chromosome of Sulfobacillus acidophilus DSM 10332.</title>
        <authorList>
            <person name="Lucas S."/>
            <person name="Han J."/>
            <person name="Lapidus A."/>
            <person name="Bruce D."/>
            <person name="Goodwin L."/>
            <person name="Pitluck S."/>
            <person name="Peters L."/>
            <person name="Kyrpides N."/>
            <person name="Mavromatis K."/>
            <person name="Ivanova N."/>
            <person name="Mikhailova N."/>
            <person name="Chertkov O."/>
            <person name="Saunders E."/>
            <person name="Detter J.C."/>
            <person name="Tapia R."/>
            <person name="Han C."/>
            <person name="Land M."/>
            <person name="Hauser L."/>
            <person name="Markowitz V."/>
            <person name="Cheng J.-F."/>
            <person name="Hugenholtz P."/>
            <person name="Woyke T."/>
            <person name="Wu D."/>
            <person name="Pukall R."/>
            <person name="Gehrich-Schroeter G."/>
            <person name="Schneider S."/>
            <person name="Klenk H.-P."/>
            <person name="Eisen J.A."/>
        </authorList>
    </citation>
    <scope>NUCLEOTIDE SEQUENCE [LARGE SCALE GENOMIC DNA]</scope>
    <source>
        <strain evidence="13">ATCC 700253 / DSM 10332 / NAL</strain>
    </source>
</reference>
<feature type="binding site" evidence="8">
    <location>
        <position position="133"/>
    </location>
    <ligand>
        <name>Zn(2+)</name>
        <dbReference type="ChEBI" id="CHEBI:29105"/>
        <note>structural</note>
    </ligand>
</feature>
<dbReference type="GO" id="GO:0008270">
    <property type="term" value="F:zinc ion binding"/>
    <property type="evidence" value="ECO:0007669"/>
    <property type="project" value="UniProtKB-UniRule"/>
</dbReference>
<feature type="binding site" evidence="8">
    <location>
        <position position="199"/>
    </location>
    <ligand>
        <name>ATP</name>
        <dbReference type="ChEBI" id="CHEBI:30616"/>
    </ligand>
</feature>
<dbReference type="InterPro" id="IPR000850">
    <property type="entry name" value="Adenylat/UMP-CMP_kin"/>
</dbReference>
<dbReference type="InterPro" id="IPR033690">
    <property type="entry name" value="Adenylat_kinase_CS"/>
</dbReference>
<proteinExistence type="inferred from homology"/>
<feature type="binding site" evidence="8">
    <location>
        <begin position="136"/>
        <end position="137"/>
    </location>
    <ligand>
        <name>ATP</name>
        <dbReference type="ChEBI" id="CHEBI:30616"/>
    </ligand>
</feature>
<comment type="catalytic activity">
    <reaction evidence="8 10">
        <text>AMP + ATP = 2 ADP</text>
        <dbReference type="Rhea" id="RHEA:12973"/>
        <dbReference type="ChEBI" id="CHEBI:30616"/>
        <dbReference type="ChEBI" id="CHEBI:456215"/>
        <dbReference type="ChEBI" id="CHEBI:456216"/>
        <dbReference type="EC" id="2.7.4.3"/>
    </reaction>
</comment>
<dbReference type="EC" id="2.7.4.3" evidence="8 10"/>
<dbReference type="KEGG" id="sap:Sulac_0308"/>
<feature type="region of interest" description="LID" evidence="8">
    <location>
        <begin position="126"/>
        <end position="163"/>
    </location>
</feature>
<feature type="region of interest" description="NMP" evidence="8">
    <location>
        <begin position="30"/>
        <end position="59"/>
    </location>
</feature>
<comment type="domain">
    <text evidence="8">Consists of three domains, a large central CORE domain and two small peripheral domains, NMPbind and LID, which undergo movements during catalysis. The LID domain closes over the site of phosphoryl transfer upon ATP binding. Assembling and dissambling the active center during each catalytic cycle provides an effective means to prevent ATP hydrolysis. Some bacteria have evolved a zinc-coordinating structure that stabilizes the LID domain.</text>
</comment>
<protein>
    <recommendedName>
        <fullName evidence="8 10">Adenylate kinase</fullName>
        <shortName evidence="8">AK</shortName>
        <ecNumber evidence="8 10">2.7.4.3</ecNumber>
    </recommendedName>
    <alternativeName>
        <fullName evidence="8">ATP-AMP transphosphorylase</fullName>
    </alternativeName>
    <alternativeName>
        <fullName evidence="8">ATP:AMP phosphotransferase</fullName>
    </alternativeName>
    <alternativeName>
        <fullName evidence="8">Adenylate monophosphate kinase</fullName>
    </alternativeName>
</protein>
<evidence type="ECO:0000313" key="13">
    <source>
        <dbReference type="Proteomes" id="UP000005439"/>
    </source>
</evidence>
<evidence type="ECO:0000256" key="5">
    <source>
        <dbReference type="ARBA" id="ARBA00022777"/>
    </source>
</evidence>
<comment type="pathway">
    <text evidence="8">Purine metabolism; AMP biosynthesis via salvage pathway; AMP from ADP: step 1/1.</text>
</comment>
<keyword evidence="8" id="KW-0963">Cytoplasm</keyword>
<dbReference type="PATRIC" id="fig|679936.5.peg.313"/>
<dbReference type="GO" id="GO:0005524">
    <property type="term" value="F:ATP binding"/>
    <property type="evidence" value="ECO:0007669"/>
    <property type="project" value="UniProtKB-UniRule"/>
</dbReference>
<dbReference type="SUPFAM" id="SSF52540">
    <property type="entry name" value="P-loop containing nucleoside triphosphate hydrolases"/>
    <property type="match status" value="1"/>
</dbReference>
<dbReference type="GO" id="GO:0005737">
    <property type="term" value="C:cytoplasm"/>
    <property type="evidence" value="ECO:0007669"/>
    <property type="project" value="UniProtKB-SubCell"/>
</dbReference>
<dbReference type="GO" id="GO:0004017">
    <property type="term" value="F:AMP kinase activity"/>
    <property type="evidence" value="ECO:0007669"/>
    <property type="project" value="UniProtKB-UniRule"/>
</dbReference>
<dbReference type="InterPro" id="IPR006259">
    <property type="entry name" value="Adenyl_kin_sub"/>
</dbReference>
<accession>G8TXH8</accession>
<feature type="domain" description="Adenylate kinase active site lid" evidence="11">
    <location>
        <begin position="127"/>
        <end position="162"/>
    </location>
</feature>
<dbReference type="InterPro" id="IPR007862">
    <property type="entry name" value="Adenylate_kinase_lid-dom"/>
</dbReference>
<feature type="binding site" evidence="8">
    <location>
        <begin position="85"/>
        <end position="88"/>
    </location>
    <ligand>
        <name>AMP</name>
        <dbReference type="ChEBI" id="CHEBI:456215"/>
    </ligand>
</feature>
<dbReference type="CDD" id="cd01428">
    <property type="entry name" value="ADK"/>
    <property type="match status" value="1"/>
</dbReference>
<feature type="binding site" evidence="8">
    <location>
        <position position="31"/>
    </location>
    <ligand>
        <name>AMP</name>
        <dbReference type="ChEBI" id="CHEBI:456215"/>
    </ligand>
</feature>
<evidence type="ECO:0000256" key="10">
    <source>
        <dbReference type="RuleBase" id="RU003331"/>
    </source>
</evidence>
<feature type="binding site" evidence="8">
    <location>
        <position position="36"/>
    </location>
    <ligand>
        <name>AMP</name>
        <dbReference type="ChEBI" id="CHEBI:456215"/>
    </ligand>
</feature>
<dbReference type="Pfam" id="PF05191">
    <property type="entry name" value="ADK_lid"/>
    <property type="match status" value="1"/>
</dbReference>
<name>G8TXH8_SULAD</name>
<evidence type="ECO:0000256" key="3">
    <source>
        <dbReference type="ARBA" id="ARBA00022727"/>
    </source>
</evidence>
<feature type="binding site" evidence="8">
    <location>
        <position position="130"/>
    </location>
    <ligand>
        <name>Zn(2+)</name>
        <dbReference type="ChEBI" id="CHEBI:29105"/>
        <note>structural</note>
    </ligand>
</feature>
<evidence type="ECO:0000313" key="12">
    <source>
        <dbReference type="EMBL" id="AEW03877.1"/>
    </source>
</evidence>
<evidence type="ECO:0000259" key="11">
    <source>
        <dbReference type="Pfam" id="PF05191"/>
    </source>
</evidence>
<dbReference type="PROSITE" id="PS00113">
    <property type="entry name" value="ADENYLATE_KINASE"/>
    <property type="match status" value="1"/>
</dbReference>
<feature type="binding site" evidence="8">
    <location>
        <position position="171"/>
    </location>
    <ligand>
        <name>AMP</name>
        <dbReference type="ChEBI" id="CHEBI:456215"/>
    </ligand>
</feature>
<dbReference type="EMBL" id="CP003179">
    <property type="protein sequence ID" value="AEW03877.1"/>
    <property type="molecule type" value="Genomic_DNA"/>
</dbReference>
<feature type="binding site" evidence="8">
    <location>
        <begin position="57"/>
        <end position="59"/>
    </location>
    <ligand>
        <name>AMP</name>
        <dbReference type="ChEBI" id="CHEBI:456215"/>
    </ligand>
</feature>
<evidence type="ECO:0000256" key="1">
    <source>
        <dbReference type="ARBA" id="ARBA00022679"/>
    </source>
</evidence>
<dbReference type="Proteomes" id="UP000005439">
    <property type="component" value="Chromosome"/>
</dbReference>
<dbReference type="HAMAP" id="MF_00235">
    <property type="entry name" value="Adenylate_kinase_Adk"/>
    <property type="match status" value="1"/>
</dbReference>
<feature type="binding site" evidence="8">
    <location>
        <position position="160"/>
    </location>
    <ligand>
        <name>AMP</name>
        <dbReference type="ChEBI" id="CHEBI:456215"/>
    </ligand>
</feature>
<keyword evidence="3 8" id="KW-0545">Nucleotide biosynthesis</keyword>